<protein>
    <submittedName>
        <fullName evidence="1">Uncharacterized protein</fullName>
    </submittedName>
</protein>
<comment type="caution">
    <text evidence="1">The sequence shown here is derived from an EMBL/GenBank/DDBJ whole genome shotgun (WGS) entry which is preliminary data.</text>
</comment>
<sequence>MVLIVNIQVAPDVRGLFCRETDFLVFLDSGCRIGAGG</sequence>
<accession>A0A150LGS0</accession>
<dbReference type="AlphaFoldDB" id="A0A150LGS0"/>
<evidence type="ECO:0000313" key="2">
    <source>
        <dbReference type="Proteomes" id="UP000075683"/>
    </source>
</evidence>
<organism evidence="1 2">
    <name type="scientific">Caldibacillus debilis</name>
    <dbReference type="NCBI Taxonomy" id="301148"/>
    <lineage>
        <taxon>Bacteria</taxon>
        <taxon>Bacillati</taxon>
        <taxon>Bacillota</taxon>
        <taxon>Bacilli</taxon>
        <taxon>Bacillales</taxon>
        <taxon>Bacillaceae</taxon>
        <taxon>Caldibacillus</taxon>
    </lineage>
</organism>
<dbReference type="Proteomes" id="UP000075683">
    <property type="component" value="Unassembled WGS sequence"/>
</dbReference>
<gene>
    <name evidence="1" type="ORF">B4135_3261</name>
</gene>
<dbReference type="EMBL" id="LQYT01000113">
    <property type="protein sequence ID" value="KYD11146.1"/>
    <property type="molecule type" value="Genomic_DNA"/>
</dbReference>
<name>A0A150LGS0_9BACI</name>
<proteinExistence type="predicted"/>
<reference evidence="1 2" key="1">
    <citation type="submission" date="2016-01" db="EMBL/GenBank/DDBJ databases">
        <title>Draft Genome Sequences of Seven Thermophilic Sporeformers Isolated from Foods.</title>
        <authorList>
            <person name="Berendsen E.M."/>
            <person name="Wells-Bennik M.H."/>
            <person name="Krawcyk A.O."/>
            <person name="De Jong A."/>
            <person name="Holsappel S."/>
            <person name="Eijlander R.T."/>
            <person name="Kuipers O.P."/>
        </authorList>
    </citation>
    <scope>NUCLEOTIDE SEQUENCE [LARGE SCALE GENOMIC DNA]</scope>
    <source>
        <strain evidence="1 2">B4135</strain>
    </source>
</reference>
<evidence type="ECO:0000313" key="1">
    <source>
        <dbReference type="EMBL" id="KYD11146.1"/>
    </source>
</evidence>
<dbReference type="STRING" id="301148.B4135_3261"/>